<organism evidence="11 12">
    <name type="scientific">Buchnera aphidicola</name>
    <name type="common">Cinara cf. splendens/pseudotsugae 3390</name>
    <dbReference type="NCBI Taxonomy" id="2518980"/>
    <lineage>
        <taxon>Bacteria</taxon>
        <taxon>Pseudomonadati</taxon>
        <taxon>Pseudomonadota</taxon>
        <taxon>Gammaproteobacteria</taxon>
        <taxon>Enterobacterales</taxon>
        <taxon>Erwiniaceae</taxon>
        <taxon>Buchnera</taxon>
    </lineage>
</organism>
<evidence type="ECO:0000256" key="7">
    <source>
        <dbReference type="ARBA" id="ARBA00048248"/>
    </source>
</evidence>
<feature type="short sequence motif" description="'KMSKS' region" evidence="8">
    <location>
        <begin position="237"/>
        <end position="241"/>
    </location>
</feature>
<protein>
    <recommendedName>
        <fullName evidence="8">Tyrosine--tRNA ligase</fullName>
        <ecNumber evidence="8">6.1.1.1</ecNumber>
    </recommendedName>
    <alternativeName>
        <fullName evidence="8">Tyrosyl-tRNA synthetase</fullName>
        <shortName evidence="8">TyrRS</shortName>
    </alternativeName>
</protein>
<dbReference type="PRINTS" id="PR01040">
    <property type="entry name" value="TRNASYNTHTYR"/>
</dbReference>
<keyword evidence="1 8" id="KW-0436">Ligase</keyword>
<evidence type="ECO:0000313" key="11">
    <source>
        <dbReference type="EMBL" id="VFP77652.1"/>
    </source>
</evidence>
<dbReference type="SUPFAM" id="SSF55174">
    <property type="entry name" value="Alpha-L RNA-binding motif"/>
    <property type="match status" value="1"/>
</dbReference>
<dbReference type="Proteomes" id="UP000294466">
    <property type="component" value="Chromosome"/>
</dbReference>
<dbReference type="PANTHER" id="PTHR11766:SF0">
    <property type="entry name" value="TYROSINE--TRNA LIGASE, MITOCHONDRIAL"/>
    <property type="match status" value="1"/>
</dbReference>
<dbReference type="InterPro" id="IPR002307">
    <property type="entry name" value="Tyr-tRNA-ligase"/>
</dbReference>
<gene>
    <name evidence="8 11" type="primary">tyrS</name>
    <name evidence="11" type="ORF">BUCISPPS3390_082</name>
</gene>
<evidence type="ECO:0000313" key="12">
    <source>
        <dbReference type="Proteomes" id="UP000294466"/>
    </source>
</evidence>
<evidence type="ECO:0000256" key="5">
    <source>
        <dbReference type="ARBA" id="ARBA00022917"/>
    </source>
</evidence>
<evidence type="ECO:0000256" key="1">
    <source>
        <dbReference type="ARBA" id="ARBA00022598"/>
    </source>
</evidence>
<evidence type="ECO:0000256" key="6">
    <source>
        <dbReference type="ARBA" id="ARBA00023146"/>
    </source>
</evidence>
<reference evidence="11 12" key="1">
    <citation type="submission" date="2019-02" db="EMBL/GenBank/DDBJ databases">
        <authorList>
            <person name="Manzano-Marin A."/>
            <person name="Manzano-Marin A."/>
        </authorList>
    </citation>
    <scope>NUCLEOTIDE SEQUENCE [LARGE SCALE GENOMIC DNA]</scope>
    <source>
        <strain evidence="11 12">BuCisplendens/pseudotsugae</strain>
    </source>
</reference>
<dbReference type="CDD" id="cd00165">
    <property type="entry name" value="S4"/>
    <property type="match status" value="1"/>
</dbReference>
<feature type="short sequence motif" description="'HIGH' region" evidence="8">
    <location>
        <begin position="43"/>
        <end position="52"/>
    </location>
</feature>
<dbReference type="Gene3D" id="3.40.50.620">
    <property type="entry name" value="HUPs"/>
    <property type="match status" value="1"/>
</dbReference>
<dbReference type="EC" id="6.1.1.1" evidence="8"/>
<dbReference type="NCBIfam" id="TIGR00234">
    <property type="entry name" value="tyrS"/>
    <property type="match status" value="1"/>
</dbReference>
<keyword evidence="4 9" id="KW-0694">RNA-binding</keyword>
<evidence type="ECO:0000256" key="4">
    <source>
        <dbReference type="ARBA" id="ARBA00022884"/>
    </source>
</evidence>
<keyword evidence="5 8" id="KW-0648">Protein biosynthesis</keyword>
<dbReference type="Pfam" id="PF00579">
    <property type="entry name" value="tRNA-synt_1b"/>
    <property type="match status" value="1"/>
</dbReference>
<comment type="catalytic activity">
    <reaction evidence="7 8">
        <text>tRNA(Tyr) + L-tyrosine + ATP = L-tyrosyl-tRNA(Tyr) + AMP + diphosphate + H(+)</text>
        <dbReference type="Rhea" id="RHEA:10220"/>
        <dbReference type="Rhea" id="RHEA-COMP:9706"/>
        <dbReference type="Rhea" id="RHEA-COMP:9707"/>
        <dbReference type="ChEBI" id="CHEBI:15378"/>
        <dbReference type="ChEBI" id="CHEBI:30616"/>
        <dbReference type="ChEBI" id="CHEBI:33019"/>
        <dbReference type="ChEBI" id="CHEBI:58315"/>
        <dbReference type="ChEBI" id="CHEBI:78442"/>
        <dbReference type="ChEBI" id="CHEBI:78536"/>
        <dbReference type="ChEBI" id="CHEBI:456215"/>
        <dbReference type="EC" id="6.1.1.1"/>
    </reaction>
</comment>
<feature type="binding site" evidence="8">
    <location>
        <position position="181"/>
    </location>
    <ligand>
        <name>L-tyrosine</name>
        <dbReference type="ChEBI" id="CHEBI:58315"/>
    </ligand>
</feature>
<feature type="domain" description="Tyrosine--tRNA ligase SYY-like C-terminal" evidence="10">
    <location>
        <begin position="343"/>
        <end position="424"/>
    </location>
</feature>
<comment type="similarity">
    <text evidence="8">Belongs to the class-I aminoacyl-tRNA synthetase family. TyrS type 1 subfamily.</text>
</comment>
<dbReference type="GO" id="GO:0004831">
    <property type="term" value="F:tyrosine-tRNA ligase activity"/>
    <property type="evidence" value="ECO:0007669"/>
    <property type="project" value="UniProtKB-UniRule"/>
</dbReference>
<feature type="binding site" evidence="8">
    <location>
        <position position="240"/>
    </location>
    <ligand>
        <name>ATP</name>
        <dbReference type="ChEBI" id="CHEBI:30616"/>
    </ligand>
</feature>
<dbReference type="PANTHER" id="PTHR11766">
    <property type="entry name" value="TYROSYL-TRNA SYNTHETASE"/>
    <property type="match status" value="1"/>
</dbReference>
<dbReference type="PROSITE" id="PS50889">
    <property type="entry name" value="S4"/>
    <property type="match status" value="1"/>
</dbReference>
<feature type="binding site" evidence="8">
    <location>
        <position position="177"/>
    </location>
    <ligand>
        <name>L-tyrosine</name>
        <dbReference type="ChEBI" id="CHEBI:58315"/>
    </ligand>
</feature>
<accession>A0A451CWD9</accession>
<evidence type="ECO:0000256" key="3">
    <source>
        <dbReference type="ARBA" id="ARBA00022840"/>
    </source>
</evidence>
<dbReference type="OrthoDB" id="9804243at2"/>
<evidence type="ECO:0000256" key="2">
    <source>
        <dbReference type="ARBA" id="ARBA00022741"/>
    </source>
</evidence>
<keyword evidence="3 8" id="KW-0067">ATP-binding</keyword>
<dbReference type="AlphaFoldDB" id="A0A451CWD9"/>
<dbReference type="CDD" id="cd00805">
    <property type="entry name" value="TyrRS_core"/>
    <property type="match status" value="1"/>
</dbReference>
<dbReference type="Pfam" id="PF22421">
    <property type="entry name" value="SYY_C-terminal"/>
    <property type="match status" value="1"/>
</dbReference>
<dbReference type="GO" id="GO:0003723">
    <property type="term" value="F:RNA binding"/>
    <property type="evidence" value="ECO:0007669"/>
    <property type="project" value="UniProtKB-KW"/>
</dbReference>
<evidence type="ECO:0000256" key="8">
    <source>
        <dbReference type="HAMAP-Rule" id="MF_02006"/>
    </source>
</evidence>
<keyword evidence="2 8" id="KW-0547">Nucleotide-binding</keyword>
<dbReference type="InterPro" id="IPR036986">
    <property type="entry name" value="S4_RNA-bd_sf"/>
</dbReference>
<dbReference type="SUPFAM" id="SSF52374">
    <property type="entry name" value="Nucleotidylyl transferase"/>
    <property type="match status" value="1"/>
</dbReference>
<dbReference type="RefSeq" id="WP_154060699.1">
    <property type="nucleotide sequence ID" value="NZ_LR217692.1"/>
</dbReference>
<evidence type="ECO:0000256" key="9">
    <source>
        <dbReference type="PROSITE-ProRule" id="PRU00182"/>
    </source>
</evidence>
<keyword evidence="6 8" id="KW-0030">Aminoacyl-tRNA synthetase</keyword>
<name>A0A451CWD9_9GAMM</name>
<dbReference type="InterPro" id="IPR054608">
    <property type="entry name" value="SYY-like_C"/>
</dbReference>
<dbReference type="FunFam" id="1.10.240.10:FF:000001">
    <property type="entry name" value="Tyrosine--tRNA ligase"/>
    <property type="match status" value="1"/>
</dbReference>
<dbReference type="InterPro" id="IPR024088">
    <property type="entry name" value="Tyr-tRNA-ligase_bac-type"/>
</dbReference>
<comment type="subcellular location">
    <subcellularLocation>
        <location evidence="8">Cytoplasm</location>
    </subcellularLocation>
</comment>
<feature type="binding site" evidence="8">
    <location>
        <position position="38"/>
    </location>
    <ligand>
        <name>L-tyrosine</name>
        <dbReference type="ChEBI" id="CHEBI:58315"/>
    </ligand>
</feature>
<dbReference type="HAMAP" id="MF_02006">
    <property type="entry name" value="Tyr_tRNA_synth_type1"/>
    <property type="match status" value="1"/>
</dbReference>
<dbReference type="EMBL" id="LR217692">
    <property type="protein sequence ID" value="VFP77652.1"/>
    <property type="molecule type" value="Genomic_DNA"/>
</dbReference>
<dbReference type="InterPro" id="IPR014729">
    <property type="entry name" value="Rossmann-like_a/b/a_fold"/>
</dbReference>
<dbReference type="GO" id="GO:0005524">
    <property type="term" value="F:ATP binding"/>
    <property type="evidence" value="ECO:0007669"/>
    <property type="project" value="UniProtKB-UniRule"/>
</dbReference>
<keyword evidence="8" id="KW-0963">Cytoplasm</keyword>
<evidence type="ECO:0000259" key="10">
    <source>
        <dbReference type="Pfam" id="PF22421"/>
    </source>
</evidence>
<dbReference type="InterPro" id="IPR024107">
    <property type="entry name" value="Tyr-tRNA-ligase_bac_1"/>
</dbReference>
<dbReference type="GO" id="GO:0005829">
    <property type="term" value="C:cytosol"/>
    <property type="evidence" value="ECO:0007669"/>
    <property type="project" value="TreeGrafter"/>
</dbReference>
<comment type="subunit">
    <text evidence="8">Homodimer.</text>
</comment>
<sequence>MIKKSNILDFLNEKGFFSQIFSKKNLYKHIQQKNIRLYCGFDPTASSLHIGHLLPILCLKYFQEFGHTPVILIGGATGIVGDPSFRASKRPKYSRDFLQFNQICLEKQLLFFFNNNNCINNKAIILNNYSWFKDTSMLFFLRKIGIHFSINNMIHKESVRKRLTEEQIGMSFTEFSYSLLQAYDFSFLYKKYGVTVQVGGSDQWGNILSGIRLIKKLYQKEVFGITNPLLTAFNGEKIGKTGNHTIWLDSRKTSPYKFYQFWINVSDDDVNNFINLFTSINIKKLNTIFSNTNDINNLRNKKIFLAEFLTKFVHGKNALKAVQRIIYFLFGQGSKQNITENDCEQLIQDGIPSVVFNNYLDLPHVLVKTDLSTSLNQARNMILSGAIRINGQVQNKKDYFFIKSDFLFNKYTLLCRGKKNYVLIFWKI</sequence>
<proteinExistence type="inferred from homology"/>
<comment type="function">
    <text evidence="8">Catalyzes the attachment of tyrosine to tRNA(Tyr) in a two-step reaction: tyrosine is first activated by ATP to form Tyr-AMP and then transferred to the acceptor end of tRNA(Tyr).</text>
</comment>
<dbReference type="Gene3D" id="1.10.240.10">
    <property type="entry name" value="Tyrosyl-Transfer RNA Synthetase"/>
    <property type="match status" value="1"/>
</dbReference>
<dbReference type="GO" id="GO:0006437">
    <property type="term" value="P:tyrosyl-tRNA aminoacylation"/>
    <property type="evidence" value="ECO:0007669"/>
    <property type="project" value="UniProtKB-UniRule"/>
</dbReference>
<dbReference type="InterPro" id="IPR002305">
    <property type="entry name" value="aa-tRNA-synth_Ic"/>
</dbReference>
<dbReference type="Gene3D" id="3.10.290.10">
    <property type="entry name" value="RNA-binding S4 domain"/>
    <property type="match status" value="1"/>
</dbReference>